<protein>
    <submittedName>
        <fullName evidence="1">Uncharacterized protein</fullName>
    </submittedName>
</protein>
<accession>A0AAE0WE02</accession>
<evidence type="ECO:0000313" key="1">
    <source>
        <dbReference type="EMBL" id="KAK3610112.1"/>
    </source>
</evidence>
<dbReference type="Proteomes" id="UP001195483">
    <property type="component" value="Unassembled WGS sequence"/>
</dbReference>
<reference evidence="1" key="3">
    <citation type="submission" date="2023-05" db="EMBL/GenBank/DDBJ databases">
        <authorList>
            <person name="Smith C.H."/>
        </authorList>
    </citation>
    <scope>NUCLEOTIDE SEQUENCE</scope>
    <source>
        <strain evidence="1">CHS0354</strain>
        <tissue evidence="1">Mantle</tissue>
    </source>
</reference>
<dbReference type="EMBL" id="JAEAOA010002325">
    <property type="protein sequence ID" value="KAK3610112.1"/>
    <property type="molecule type" value="Genomic_DNA"/>
</dbReference>
<feature type="non-terminal residue" evidence="1">
    <location>
        <position position="63"/>
    </location>
</feature>
<keyword evidence="2" id="KW-1185">Reference proteome</keyword>
<gene>
    <name evidence="1" type="ORF">CHS0354_039889</name>
</gene>
<dbReference type="AlphaFoldDB" id="A0AAE0WE02"/>
<organism evidence="1 2">
    <name type="scientific">Potamilus streckersoni</name>
    <dbReference type="NCBI Taxonomy" id="2493646"/>
    <lineage>
        <taxon>Eukaryota</taxon>
        <taxon>Metazoa</taxon>
        <taxon>Spiralia</taxon>
        <taxon>Lophotrochozoa</taxon>
        <taxon>Mollusca</taxon>
        <taxon>Bivalvia</taxon>
        <taxon>Autobranchia</taxon>
        <taxon>Heteroconchia</taxon>
        <taxon>Palaeoheterodonta</taxon>
        <taxon>Unionida</taxon>
        <taxon>Unionoidea</taxon>
        <taxon>Unionidae</taxon>
        <taxon>Ambleminae</taxon>
        <taxon>Lampsilini</taxon>
        <taxon>Potamilus</taxon>
    </lineage>
</organism>
<comment type="caution">
    <text evidence="1">The sequence shown here is derived from an EMBL/GenBank/DDBJ whole genome shotgun (WGS) entry which is preliminary data.</text>
</comment>
<proteinExistence type="predicted"/>
<reference evidence="1" key="2">
    <citation type="journal article" date="2021" name="Genome Biol. Evol.">
        <title>Developing a high-quality reference genome for a parasitic bivalve with doubly uniparental inheritance (Bivalvia: Unionida).</title>
        <authorList>
            <person name="Smith C.H."/>
        </authorList>
    </citation>
    <scope>NUCLEOTIDE SEQUENCE</scope>
    <source>
        <strain evidence="1">CHS0354</strain>
        <tissue evidence="1">Mantle</tissue>
    </source>
</reference>
<evidence type="ECO:0000313" key="2">
    <source>
        <dbReference type="Proteomes" id="UP001195483"/>
    </source>
</evidence>
<sequence>MLSGSGKAVRVKTEYLKIEAKHVHSNATQIQGTHRQNQQQIHLLNYAEQTCTKQNISILYLLS</sequence>
<reference evidence="1" key="1">
    <citation type="journal article" date="2021" name="Genome Biol. Evol.">
        <title>A High-Quality Reference Genome for a Parasitic Bivalve with Doubly Uniparental Inheritance (Bivalvia: Unionida).</title>
        <authorList>
            <person name="Smith C.H."/>
        </authorList>
    </citation>
    <scope>NUCLEOTIDE SEQUENCE</scope>
    <source>
        <strain evidence="1">CHS0354</strain>
    </source>
</reference>
<name>A0AAE0WE02_9BIVA</name>